<sequence length="185" mass="19898">MLHISTRHPYAEMMHALTRTVVSILVGVTSLTRAEGPCPTITSMFDVCPSCCVMDCTVTDTITNPPDCPLRLATSSTYFPCGENTCPTGCVSTSYDIKSPGDPPPSDPCPTVMTTQGTCSTCIVPECVRVQTISFRTDCPWPAPTKTVDDKECFFPCPGGCARTDYVTVTPSFGCEVIYPRATTI</sequence>
<dbReference type="AlphaFoldDB" id="A0A2K3QPD8"/>
<evidence type="ECO:0000313" key="1">
    <source>
        <dbReference type="EMBL" id="PNY29404.1"/>
    </source>
</evidence>
<reference evidence="1 2" key="1">
    <citation type="submission" date="2017-08" db="EMBL/GenBank/DDBJ databases">
        <title>Harnessing the power of phylogenomics to disentangle the directionality and signatures of interkingdom host jumping in the parasitic fungal genus Tolypocladium.</title>
        <authorList>
            <person name="Quandt C.A."/>
            <person name="Patterson W."/>
            <person name="Spatafora J.W."/>
        </authorList>
    </citation>
    <scope>NUCLEOTIDE SEQUENCE [LARGE SCALE GENOMIC DNA]</scope>
    <source>
        <strain evidence="1 2">CBS 113982</strain>
    </source>
</reference>
<comment type="caution">
    <text evidence="1">The sequence shown here is derived from an EMBL/GenBank/DDBJ whole genome shotgun (WGS) entry which is preliminary data.</text>
</comment>
<dbReference type="OrthoDB" id="4578803at2759"/>
<gene>
    <name evidence="1" type="ORF">TCAP_00703</name>
</gene>
<proteinExistence type="predicted"/>
<name>A0A2K3QPD8_9HYPO</name>
<keyword evidence="2" id="KW-1185">Reference proteome</keyword>
<dbReference type="EMBL" id="NRSZ01000120">
    <property type="protein sequence ID" value="PNY29404.1"/>
    <property type="molecule type" value="Genomic_DNA"/>
</dbReference>
<accession>A0A2K3QPD8</accession>
<evidence type="ECO:0000313" key="2">
    <source>
        <dbReference type="Proteomes" id="UP000236621"/>
    </source>
</evidence>
<dbReference type="Proteomes" id="UP000236621">
    <property type="component" value="Unassembled WGS sequence"/>
</dbReference>
<protein>
    <submittedName>
        <fullName evidence="1">Uncharacterized protein</fullName>
    </submittedName>
</protein>
<organism evidence="1 2">
    <name type="scientific">Tolypocladium capitatum</name>
    <dbReference type="NCBI Taxonomy" id="45235"/>
    <lineage>
        <taxon>Eukaryota</taxon>
        <taxon>Fungi</taxon>
        <taxon>Dikarya</taxon>
        <taxon>Ascomycota</taxon>
        <taxon>Pezizomycotina</taxon>
        <taxon>Sordariomycetes</taxon>
        <taxon>Hypocreomycetidae</taxon>
        <taxon>Hypocreales</taxon>
        <taxon>Ophiocordycipitaceae</taxon>
        <taxon>Tolypocladium</taxon>
    </lineage>
</organism>